<feature type="transmembrane region" description="Helical" evidence="1">
    <location>
        <begin position="70"/>
        <end position="95"/>
    </location>
</feature>
<protein>
    <submittedName>
        <fullName evidence="2">Paraquat-inducible protein A</fullName>
    </submittedName>
</protein>
<keyword evidence="1" id="KW-0812">Transmembrane</keyword>
<evidence type="ECO:0000256" key="1">
    <source>
        <dbReference type="SAM" id="Phobius"/>
    </source>
</evidence>
<keyword evidence="3" id="KW-1185">Reference proteome</keyword>
<dbReference type="Proteomes" id="UP001595528">
    <property type="component" value="Unassembled WGS sequence"/>
</dbReference>
<reference evidence="3" key="1">
    <citation type="journal article" date="2019" name="Int. J. Syst. Evol. Microbiol.">
        <title>The Global Catalogue of Microorganisms (GCM) 10K type strain sequencing project: providing services to taxonomists for standard genome sequencing and annotation.</title>
        <authorList>
            <consortium name="The Broad Institute Genomics Platform"/>
            <consortium name="The Broad Institute Genome Sequencing Center for Infectious Disease"/>
            <person name="Wu L."/>
            <person name="Ma J."/>
        </authorList>
    </citation>
    <scope>NUCLEOTIDE SEQUENCE [LARGE SCALE GENOMIC DNA]</scope>
    <source>
        <strain evidence="3">KCTC 42964</strain>
    </source>
</reference>
<keyword evidence="1" id="KW-0472">Membrane</keyword>
<dbReference type="Pfam" id="PF04403">
    <property type="entry name" value="PqiA"/>
    <property type="match status" value="1"/>
</dbReference>
<dbReference type="InterPro" id="IPR007498">
    <property type="entry name" value="PqiA-like"/>
</dbReference>
<dbReference type="RefSeq" id="WP_379906578.1">
    <property type="nucleotide sequence ID" value="NZ_JBHRTR010000054.1"/>
</dbReference>
<dbReference type="PANTHER" id="PTHR34730:SF1">
    <property type="entry name" value="PARAQUAT-INDUCIBLE PROTEIN A"/>
    <property type="match status" value="1"/>
</dbReference>
<proteinExistence type="predicted"/>
<feature type="transmembrane region" description="Helical" evidence="1">
    <location>
        <begin position="139"/>
        <end position="160"/>
    </location>
</feature>
<evidence type="ECO:0000313" key="3">
    <source>
        <dbReference type="Proteomes" id="UP001595528"/>
    </source>
</evidence>
<dbReference type="EMBL" id="JBHRTR010000054">
    <property type="protein sequence ID" value="MFC3231111.1"/>
    <property type="molecule type" value="Genomic_DNA"/>
</dbReference>
<gene>
    <name evidence="2" type="ORF">ACFOGJ_27940</name>
</gene>
<evidence type="ECO:0000313" key="2">
    <source>
        <dbReference type="EMBL" id="MFC3231111.1"/>
    </source>
</evidence>
<organism evidence="2 3">
    <name type="scientific">Marinibaculum pumilum</name>
    <dbReference type="NCBI Taxonomy" id="1766165"/>
    <lineage>
        <taxon>Bacteria</taxon>
        <taxon>Pseudomonadati</taxon>
        <taxon>Pseudomonadota</taxon>
        <taxon>Alphaproteobacteria</taxon>
        <taxon>Rhodospirillales</taxon>
        <taxon>Rhodospirillaceae</taxon>
        <taxon>Marinibaculum</taxon>
    </lineage>
</organism>
<feature type="transmembrane region" description="Helical" evidence="1">
    <location>
        <begin position="115"/>
        <end position="133"/>
    </location>
</feature>
<comment type="caution">
    <text evidence="2">The sequence shown here is derived from an EMBL/GenBank/DDBJ whole genome shotgun (WGS) entry which is preliminary data.</text>
</comment>
<keyword evidence="1" id="KW-1133">Transmembrane helix</keyword>
<dbReference type="PANTHER" id="PTHR34730">
    <property type="entry name" value="UNNAMED PRODUCT"/>
    <property type="match status" value="1"/>
</dbReference>
<name>A0ABV7L9M7_9PROT</name>
<feature type="transmembrane region" description="Helical" evidence="1">
    <location>
        <begin position="21"/>
        <end position="50"/>
    </location>
</feature>
<sequence length="182" mass="19226">MTQAQPRTERPLRAQARGVDRLLPLAWAVTLALFVAGCALPAISIEAWFIQTEEVSVTRAVLSLFREGHLGLALVIAIFAGLVPLAKMAALAVLWRHPRPAARGFGRALELTGRLGKWAMLDVFVLALVVFAVQSQGLASALVLPGAYCFAGAALLSMVVTYRLQALARPAGDSAAGEVTGP</sequence>
<accession>A0ABV7L9M7</accession>